<accession>A0AAE1ZJJ3</accession>
<protein>
    <submittedName>
        <fullName evidence="2">Uncharacterized protein</fullName>
    </submittedName>
</protein>
<sequence>MLHPDEIDAIQKLNEMFEKEEKLDKQTPPPSSSSSSLQKLHKTHNHYQHNHSAAAAAAASTSSSSSVFRCSETRTLKRLNNQTNNNNNNDSTLIPTGLPRIKTKITVKILQYNCCITVILDPTVILNTVCAMFNLNEQIIIIGYQRLITLKTLDNLPLKFNGIIEQNENFTYDLTTYIEHKYKICLDKYYLNSARVKQKNHIVYIMIPRKLKTDNTVY</sequence>
<name>A0AAE1ZJJ3_SCHME</name>
<feature type="region of interest" description="Disordered" evidence="1">
    <location>
        <begin position="1"/>
        <end position="55"/>
    </location>
</feature>
<evidence type="ECO:0000313" key="3">
    <source>
        <dbReference type="Proteomes" id="UP001292079"/>
    </source>
</evidence>
<gene>
    <name evidence="2" type="ORF">MN116_002460</name>
</gene>
<feature type="compositionally biased region" description="Basic and acidic residues" evidence="1">
    <location>
        <begin position="15"/>
        <end position="25"/>
    </location>
</feature>
<evidence type="ECO:0000256" key="1">
    <source>
        <dbReference type="SAM" id="MobiDB-lite"/>
    </source>
</evidence>
<dbReference type="EMBL" id="JALJAT010000001">
    <property type="protein sequence ID" value="KAK4475401.1"/>
    <property type="molecule type" value="Genomic_DNA"/>
</dbReference>
<organism evidence="2 3">
    <name type="scientific">Schistosoma mekongi</name>
    <name type="common">Parasitic worm</name>
    <dbReference type="NCBI Taxonomy" id="38744"/>
    <lineage>
        <taxon>Eukaryota</taxon>
        <taxon>Metazoa</taxon>
        <taxon>Spiralia</taxon>
        <taxon>Lophotrochozoa</taxon>
        <taxon>Platyhelminthes</taxon>
        <taxon>Trematoda</taxon>
        <taxon>Digenea</taxon>
        <taxon>Strigeidida</taxon>
        <taxon>Schistosomatoidea</taxon>
        <taxon>Schistosomatidae</taxon>
        <taxon>Schistosoma</taxon>
    </lineage>
</organism>
<reference evidence="2" key="1">
    <citation type="submission" date="2022-04" db="EMBL/GenBank/DDBJ databases">
        <authorList>
            <person name="Xu L."/>
            <person name="Lv Z."/>
        </authorList>
    </citation>
    <scope>NUCLEOTIDE SEQUENCE</scope>
    <source>
        <strain evidence="2">LV_2022a</strain>
    </source>
</reference>
<evidence type="ECO:0000313" key="2">
    <source>
        <dbReference type="EMBL" id="KAK4475401.1"/>
    </source>
</evidence>
<dbReference type="AlphaFoldDB" id="A0AAE1ZJJ3"/>
<keyword evidence="3" id="KW-1185">Reference proteome</keyword>
<dbReference type="Proteomes" id="UP001292079">
    <property type="component" value="Unassembled WGS sequence"/>
</dbReference>
<feature type="compositionally biased region" description="Basic residues" evidence="1">
    <location>
        <begin position="39"/>
        <end position="49"/>
    </location>
</feature>
<comment type="caution">
    <text evidence="2">The sequence shown here is derived from an EMBL/GenBank/DDBJ whole genome shotgun (WGS) entry which is preliminary data.</text>
</comment>
<proteinExistence type="predicted"/>
<reference evidence="2" key="2">
    <citation type="journal article" date="2023" name="Infect Dis Poverty">
        <title>Chromosome-scale genome of the human blood fluke Schistosoma mekongi and its implications for public health.</title>
        <authorList>
            <person name="Zhou M."/>
            <person name="Xu L."/>
            <person name="Xu D."/>
            <person name="Chen W."/>
            <person name="Khan J."/>
            <person name="Hu Y."/>
            <person name="Huang H."/>
            <person name="Wei H."/>
            <person name="Zhang Y."/>
            <person name="Chusongsang P."/>
            <person name="Tanasarnprasert K."/>
            <person name="Hu X."/>
            <person name="Limpanont Y."/>
            <person name="Lv Z."/>
        </authorList>
    </citation>
    <scope>NUCLEOTIDE SEQUENCE</scope>
    <source>
        <strain evidence="2">LV_2022a</strain>
    </source>
</reference>